<dbReference type="Proteomes" id="UP000053097">
    <property type="component" value="Unassembled WGS sequence"/>
</dbReference>
<evidence type="ECO:0000313" key="2">
    <source>
        <dbReference type="EMBL" id="EZA47334.1"/>
    </source>
</evidence>
<dbReference type="OrthoDB" id="7687729at2759"/>
<accession>A0A026VWV0</accession>
<protein>
    <recommendedName>
        <fullName evidence="1">GIY-YIG domain-containing protein</fullName>
    </recommendedName>
</protein>
<evidence type="ECO:0000313" key="3">
    <source>
        <dbReference type="Proteomes" id="UP000053097"/>
    </source>
</evidence>
<keyword evidence="3" id="KW-1185">Reference proteome</keyword>
<name>A0A026VWV0_OOCBI</name>
<dbReference type="CDD" id="cd10442">
    <property type="entry name" value="GIY-YIG_PLEs"/>
    <property type="match status" value="1"/>
</dbReference>
<gene>
    <name evidence="2" type="ORF">X777_16385</name>
</gene>
<organism evidence="2 3">
    <name type="scientific">Ooceraea biroi</name>
    <name type="common">Clonal raider ant</name>
    <name type="synonym">Cerapachys biroi</name>
    <dbReference type="NCBI Taxonomy" id="2015173"/>
    <lineage>
        <taxon>Eukaryota</taxon>
        <taxon>Metazoa</taxon>
        <taxon>Ecdysozoa</taxon>
        <taxon>Arthropoda</taxon>
        <taxon>Hexapoda</taxon>
        <taxon>Insecta</taxon>
        <taxon>Pterygota</taxon>
        <taxon>Neoptera</taxon>
        <taxon>Endopterygota</taxon>
        <taxon>Hymenoptera</taxon>
        <taxon>Apocrita</taxon>
        <taxon>Aculeata</taxon>
        <taxon>Formicoidea</taxon>
        <taxon>Formicidae</taxon>
        <taxon>Dorylinae</taxon>
        <taxon>Ooceraea</taxon>
    </lineage>
</organism>
<evidence type="ECO:0000259" key="1">
    <source>
        <dbReference type="PROSITE" id="PS50164"/>
    </source>
</evidence>
<feature type="domain" description="GIY-YIG" evidence="1">
    <location>
        <begin position="91"/>
        <end position="191"/>
    </location>
</feature>
<dbReference type="AlphaFoldDB" id="A0A026VWV0"/>
<dbReference type="EMBL" id="KK107883">
    <property type="protein sequence ID" value="EZA47334.1"/>
    <property type="molecule type" value="Genomic_DNA"/>
</dbReference>
<reference evidence="2 3" key="1">
    <citation type="journal article" date="2014" name="Curr. Biol.">
        <title>The genome of the clonal raider ant Cerapachys biroi.</title>
        <authorList>
            <person name="Oxley P.R."/>
            <person name="Ji L."/>
            <person name="Fetter-Pruneda I."/>
            <person name="McKenzie S.K."/>
            <person name="Li C."/>
            <person name="Hu H."/>
            <person name="Zhang G."/>
            <person name="Kronauer D.J."/>
        </authorList>
    </citation>
    <scope>NUCLEOTIDE SEQUENCE [LARGE SCALE GENOMIC DNA]</scope>
</reference>
<proteinExistence type="predicted"/>
<sequence>MRDSSDSSLVSEIHYKNVACNNHDTYNGVVRGIDQVAPTRNKFRTIPCVNDLCNNIRCLLRLCQLNTIYTVSNKLDVIIKRGKDVLVNGRKTGIVYKINCLDCDACYIGQTKRHLDTRIKEHKEHKERIKEHKSDVKKHESNHSVVSKHRILNNYEFDWSNVHILVKEDHLKQGEIAEMFFIKRNSSSINLQRDTENLPVVYDIVLKNT</sequence>
<dbReference type="Gene3D" id="3.40.1440.10">
    <property type="entry name" value="GIY-YIG endonuclease"/>
    <property type="match status" value="1"/>
</dbReference>
<dbReference type="InterPro" id="IPR000305">
    <property type="entry name" value="GIY-YIG_endonuc"/>
</dbReference>
<dbReference type="PROSITE" id="PS50164">
    <property type="entry name" value="GIY_YIG"/>
    <property type="match status" value="1"/>
</dbReference>
<dbReference type="InterPro" id="IPR035901">
    <property type="entry name" value="GIY-YIG_endonuc_sf"/>
</dbReference>